<accession>A0A160T538</accession>
<name>A0A160T538_9CHLR</name>
<protein>
    <submittedName>
        <fullName evidence="1">Uncharacterized protein</fullName>
    </submittedName>
</protein>
<gene>
    <name evidence="1" type="ORF">CFX0092_A2370</name>
</gene>
<dbReference type="RefSeq" id="WP_157913100.1">
    <property type="nucleotide sequence ID" value="NZ_LN890655.1"/>
</dbReference>
<dbReference type="Proteomes" id="UP000215027">
    <property type="component" value="Chromosome I"/>
</dbReference>
<evidence type="ECO:0000313" key="1">
    <source>
        <dbReference type="EMBL" id="CUS04248.2"/>
    </source>
</evidence>
<organism evidence="1 2">
    <name type="scientific">Candidatus Promineifilum breve</name>
    <dbReference type="NCBI Taxonomy" id="1806508"/>
    <lineage>
        <taxon>Bacteria</taxon>
        <taxon>Bacillati</taxon>
        <taxon>Chloroflexota</taxon>
        <taxon>Ardenticatenia</taxon>
        <taxon>Candidatus Promineifilales</taxon>
        <taxon>Candidatus Promineifilaceae</taxon>
        <taxon>Candidatus Promineifilum</taxon>
    </lineage>
</organism>
<proteinExistence type="predicted"/>
<dbReference type="EMBL" id="LN890655">
    <property type="protein sequence ID" value="CUS04248.2"/>
    <property type="molecule type" value="Genomic_DNA"/>
</dbReference>
<dbReference type="KEGG" id="pbf:CFX0092_A2370"/>
<dbReference type="OrthoDB" id="9757152at2"/>
<dbReference type="AlphaFoldDB" id="A0A160T538"/>
<reference evidence="1" key="1">
    <citation type="submission" date="2016-01" db="EMBL/GenBank/DDBJ databases">
        <authorList>
            <person name="Mcilroy J.S."/>
            <person name="Karst M S."/>
            <person name="Albertsen M."/>
        </authorList>
    </citation>
    <scope>NUCLEOTIDE SEQUENCE</scope>
    <source>
        <strain evidence="1">Cfx-K</strain>
    </source>
</reference>
<sequence length="390" mass="39619">MEGFLRQSTATTLVLGPFVNSSTAAPENGLTISQADVRLSKNSGAFAQKNESTAATLMENGQYSCPINATDSNAAGGLRVAVYEAGALIWWGTWAVLNQNSYDSLFGADRLQVHVDEMTAGIITAATIATGAIDADAMASDAVSEIQNGLATAAALQVVDDLVDELETRLTAVRAGYLDNLSGGAAATAGALAAVAGYIDTEITTILAAVDTEIAAILAKVNNLPADPADDSDIDAQLAAIAGYLDTEVAAILAAVDTEIAAILAKVNNLPANPAAVGSAMTLAANAVNAAALAADAVAEMQAGLSTLTAGQVNAEVVDALSVDSYAEPGVVPGATSSLKDKIGWLFMMARNKRVTTSNQDRVRNDADTADVGTATLNEDGSAFTSGKFS</sequence>
<keyword evidence="2" id="KW-1185">Reference proteome</keyword>
<evidence type="ECO:0000313" key="2">
    <source>
        <dbReference type="Proteomes" id="UP000215027"/>
    </source>
</evidence>